<accession>A0A0A8Z4K3</accession>
<organism evidence="1">
    <name type="scientific">Arundo donax</name>
    <name type="common">Giant reed</name>
    <name type="synonym">Donax arundinaceus</name>
    <dbReference type="NCBI Taxonomy" id="35708"/>
    <lineage>
        <taxon>Eukaryota</taxon>
        <taxon>Viridiplantae</taxon>
        <taxon>Streptophyta</taxon>
        <taxon>Embryophyta</taxon>
        <taxon>Tracheophyta</taxon>
        <taxon>Spermatophyta</taxon>
        <taxon>Magnoliopsida</taxon>
        <taxon>Liliopsida</taxon>
        <taxon>Poales</taxon>
        <taxon>Poaceae</taxon>
        <taxon>PACMAD clade</taxon>
        <taxon>Arundinoideae</taxon>
        <taxon>Arundineae</taxon>
        <taxon>Arundo</taxon>
    </lineage>
</organism>
<dbReference type="AlphaFoldDB" id="A0A0A8Z4K3"/>
<reference evidence="1" key="1">
    <citation type="submission" date="2014-09" db="EMBL/GenBank/DDBJ databases">
        <authorList>
            <person name="Magalhaes I.L.F."/>
            <person name="Oliveira U."/>
            <person name="Santos F.R."/>
            <person name="Vidigal T.H.D.A."/>
            <person name="Brescovit A.D."/>
            <person name="Santos A.J."/>
        </authorList>
    </citation>
    <scope>NUCLEOTIDE SEQUENCE</scope>
    <source>
        <tissue evidence="1">Shoot tissue taken approximately 20 cm above the soil surface</tissue>
    </source>
</reference>
<proteinExistence type="predicted"/>
<evidence type="ECO:0000313" key="1">
    <source>
        <dbReference type="EMBL" id="JAD34324.1"/>
    </source>
</evidence>
<sequence>MSLRCFSQHTRFAFVEDSFELCPQCRRIVIRCLPSLRTVLNFVPSAKGYV</sequence>
<protein>
    <submittedName>
        <fullName evidence="1">Uncharacterized protein</fullName>
    </submittedName>
</protein>
<reference evidence="1" key="2">
    <citation type="journal article" date="2015" name="Data Brief">
        <title>Shoot transcriptome of the giant reed, Arundo donax.</title>
        <authorList>
            <person name="Barrero R.A."/>
            <person name="Guerrero F.D."/>
            <person name="Moolhuijzen P."/>
            <person name="Goolsby J.A."/>
            <person name="Tidwell J."/>
            <person name="Bellgard S.E."/>
            <person name="Bellgard M.I."/>
        </authorList>
    </citation>
    <scope>NUCLEOTIDE SEQUENCE</scope>
    <source>
        <tissue evidence="1">Shoot tissue taken approximately 20 cm above the soil surface</tissue>
    </source>
</reference>
<dbReference type="EMBL" id="GBRH01263571">
    <property type="protein sequence ID" value="JAD34324.1"/>
    <property type="molecule type" value="Transcribed_RNA"/>
</dbReference>
<name>A0A0A8Z4K3_ARUDO</name>